<name>A0ABX2Q2A5_9BACT</name>
<keyword evidence="6 7" id="KW-0998">Cell outer membrane</keyword>
<feature type="domain" description="TonB-dependent receptor plug" evidence="9">
    <location>
        <begin position="120"/>
        <end position="238"/>
    </location>
</feature>
<evidence type="ECO:0000256" key="8">
    <source>
        <dbReference type="SAM" id="SignalP"/>
    </source>
</evidence>
<dbReference type="NCBIfam" id="TIGR04057">
    <property type="entry name" value="SusC_RagA_signa"/>
    <property type="match status" value="1"/>
</dbReference>
<dbReference type="Gene3D" id="2.170.130.10">
    <property type="entry name" value="TonB-dependent receptor, plug domain"/>
    <property type="match status" value="1"/>
</dbReference>
<dbReference type="SUPFAM" id="SSF56935">
    <property type="entry name" value="Porins"/>
    <property type="match status" value="1"/>
</dbReference>
<dbReference type="Gene3D" id="2.60.40.1120">
    <property type="entry name" value="Carboxypeptidase-like, regulatory domain"/>
    <property type="match status" value="1"/>
</dbReference>
<dbReference type="RefSeq" id="WP_176899759.1">
    <property type="nucleotide sequence ID" value="NZ_JABKAV010000021.1"/>
</dbReference>
<dbReference type="InterPro" id="IPR023997">
    <property type="entry name" value="TonB-dep_OMP_SusC/RagA_CS"/>
</dbReference>
<accession>A0ABX2Q2A5</accession>
<evidence type="ECO:0000256" key="3">
    <source>
        <dbReference type="ARBA" id="ARBA00022452"/>
    </source>
</evidence>
<dbReference type="PROSITE" id="PS52016">
    <property type="entry name" value="TONB_DEPENDENT_REC_3"/>
    <property type="match status" value="1"/>
</dbReference>
<dbReference type="InterPro" id="IPR036942">
    <property type="entry name" value="Beta-barrel_TonB_sf"/>
</dbReference>
<dbReference type="SUPFAM" id="SSF49464">
    <property type="entry name" value="Carboxypeptidase regulatory domain-like"/>
    <property type="match status" value="1"/>
</dbReference>
<evidence type="ECO:0000256" key="2">
    <source>
        <dbReference type="ARBA" id="ARBA00022448"/>
    </source>
</evidence>
<proteinExistence type="inferred from homology"/>
<feature type="signal peptide" evidence="8">
    <location>
        <begin position="1"/>
        <end position="21"/>
    </location>
</feature>
<dbReference type="Pfam" id="PF13715">
    <property type="entry name" value="CarbopepD_reg_2"/>
    <property type="match status" value="1"/>
</dbReference>
<dbReference type="NCBIfam" id="TIGR04056">
    <property type="entry name" value="OMP_RagA_SusC"/>
    <property type="match status" value="1"/>
</dbReference>
<feature type="chain" id="PRO_5046915590" evidence="8">
    <location>
        <begin position="22"/>
        <end position="1101"/>
    </location>
</feature>
<keyword evidence="3 7" id="KW-1134">Transmembrane beta strand</keyword>
<evidence type="ECO:0000259" key="9">
    <source>
        <dbReference type="Pfam" id="PF07715"/>
    </source>
</evidence>
<comment type="caution">
    <text evidence="10">The sequence shown here is derived from an EMBL/GenBank/DDBJ whole genome shotgun (WGS) entry which is preliminary data.</text>
</comment>
<evidence type="ECO:0000256" key="4">
    <source>
        <dbReference type="ARBA" id="ARBA00022692"/>
    </source>
</evidence>
<keyword evidence="4 7" id="KW-0812">Transmembrane</keyword>
<dbReference type="InterPro" id="IPR023996">
    <property type="entry name" value="TonB-dep_OMP_SusC/RagA"/>
</dbReference>
<dbReference type="InterPro" id="IPR039426">
    <property type="entry name" value="TonB-dep_rcpt-like"/>
</dbReference>
<sequence>MKRSLLIALPLIAFSATQVVAQTRTVSGRVTDRSTGDGIPGVTVLLKGSTTGVSTNSDGSFTLTVPATGGTLVFSSIGFVSVERPIGTESQVNIGLSSDSKQLSEVVVTALGVKQSRDEQGVAVAQVQGGAVVQSGETSVITGLSGKASGVQITRSSGDPGAGAYIQIRGQNSITGTNQPLIIVDGVPVSNSNLGSGTAGVVQQSRLSDINPNDIESVQILKGAAASAQWGSRAANGVIYITTKRGGSANGKISVSYGATYSADRVSYKHDLQDTYGQGTGGVAALGISTQAASYGDKISTRSGGPNEFFTDRGSFLAQNGQTYLPISKKNSRETFVDKNFDSVFQTGSYLENNLSLTAGNKDGNIFASISDLNQQGIIRNNSDYRRTSGRVNAFRNFNDIVKIAGNVTYSRVSSNRIQQGSNLAGLYLGLLRSPADFDQSGYIGTYTDPAGNIFPNRQRAYRRPVGNNANPVYNNPLWTINEQINPSEVDRFLGNLELNVNPRPWLTLTVRPGVDTYTDSRRTLFPINSAENGGNGSASEEIVTETQFNVDAFARATHQFSPFVSGNLLIGTNFNQREARNIGASYLNFILDVRGQSFFNNATKANVTAFDAEAKQRTSAGYATAGLVLGEQLFLNATGRVENASTFGPQTQSRFFYPSTDLAWQFSKVGALASNNILSFGKLRAAYGEVGLQPASGSAFGIYLTRDVFVPASYTESYGPFIDPAAYNGAFARSSLRGNPLLKPERKQEVEAGLDLRFIKDRISLSGTYYQNKITDAILPVPVPASSGYTQEYANAAELENKGIEIDLNAIILQKEGLNWSVGGNWTRNRNKVNSLAGAESIFLNGFAGTSSRAVEGQPVGVLWGGRWERNENGSLALDNDGFPQPAQTEGVIGDPNPKWRSGINTALTYKGIRLFALVETSFGGDIWAGTEGVLRNFGTSTYTAGEVTLSAADAAVTKTYSDAGATVASDYTPNADGTYTVRGRLDNFGGGNVLLDESWFTSTGSGFGPVAEQFIQDATWTRLRELTLGYTLQSEGFRKLTRLQNVEFTLTGRNLLLYTKEFKGVDPETNVTGVSNGRGLEYFNNPGTRSFLVGLRITY</sequence>
<keyword evidence="8" id="KW-0732">Signal</keyword>
<dbReference type="InterPro" id="IPR008969">
    <property type="entry name" value="CarboxyPept-like_regulatory"/>
</dbReference>
<organism evidence="10 11">
    <name type="scientific">Hymenobacter terrestris</name>
    <dbReference type="NCBI Taxonomy" id="2748310"/>
    <lineage>
        <taxon>Bacteria</taxon>
        <taxon>Pseudomonadati</taxon>
        <taxon>Bacteroidota</taxon>
        <taxon>Cytophagia</taxon>
        <taxon>Cytophagales</taxon>
        <taxon>Hymenobacteraceae</taxon>
        <taxon>Hymenobacter</taxon>
    </lineage>
</organism>
<evidence type="ECO:0000313" key="11">
    <source>
        <dbReference type="Proteomes" id="UP000626554"/>
    </source>
</evidence>
<reference evidence="10 11" key="1">
    <citation type="submission" date="2020-05" db="EMBL/GenBank/DDBJ databases">
        <title>Hymenobacter terrestris sp. nov. and Hymenobacter lapidiphilus sp. nov., isolated from regoliths in Antarctica.</title>
        <authorList>
            <person name="Sedlacek I."/>
            <person name="Pantucek R."/>
            <person name="Zeman M."/>
            <person name="Holochova P."/>
            <person name="Kralova S."/>
            <person name="Stankova E."/>
            <person name="Sedo O."/>
            <person name="Micenkova L."/>
            <person name="Svec P."/>
            <person name="Gupta V."/>
            <person name="Sood U."/>
            <person name="Korpole U.S."/>
            <person name="Lal R."/>
        </authorList>
    </citation>
    <scope>NUCLEOTIDE SEQUENCE [LARGE SCALE GENOMIC DNA]</scope>
    <source>
        <strain evidence="10 11">P5252</strain>
    </source>
</reference>
<keyword evidence="2 7" id="KW-0813">Transport</keyword>
<evidence type="ECO:0000256" key="1">
    <source>
        <dbReference type="ARBA" id="ARBA00004571"/>
    </source>
</evidence>
<dbReference type="EMBL" id="JABKAV010000021">
    <property type="protein sequence ID" value="NVO85088.1"/>
    <property type="molecule type" value="Genomic_DNA"/>
</dbReference>
<dbReference type="InterPro" id="IPR037066">
    <property type="entry name" value="Plug_dom_sf"/>
</dbReference>
<keyword evidence="5 7" id="KW-0472">Membrane</keyword>
<evidence type="ECO:0000256" key="7">
    <source>
        <dbReference type="PROSITE-ProRule" id="PRU01360"/>
    </source>
</evidence>
<comment type="subcellular location">
    <subcellularLocation>
        <location evidence="1 7">Cell outer membrane</location>
        <topology evidence="1 7">Multi-pass membrane protein</topology>
    </subcellularLocation>
</comment>
<evidence type="ECO:0000313" key="10">
    <source>
        <dbReference type="EMBL" id="NVO85088.1"/>
    </source>
</evidence>
<dbReference type="Proteomes" id="UP000626554">
    <property type="component" value="Unassembled WGS sequence"/>
</dbReference>
<dbReference type="InterPro" id="IPR012910">
    <property type="entry name" value="Plug_dom"/>
</dbReference>
<keyword evidence="11" id="KW-1185">Reference proteome</keyword>
<comment type="similarity">
    <text evidence="7">Belongs to the TonB-dependent receptor family.</text>
</comment>
<evidence type="ECO:0000256" key="6">
    <source>
        <dbReference type="ARBA" id="ARBA00023237"/>
    </source>
</evidence>
<dbReference type="Pfam" id="PF07715">
    <property type="entry name" value="Plug"/>
    <property type="match status" value="1"/>
</dbReference>
<dbReference type="Gene3D" id="2.40.170.20">
    <property type="entry name" value="TonB-dependent receptor, beta-barrel domain"/>
    <property type="match status" value="1"/>
</dbReference>
<protein>
    <submittedName>
        <fullName evidence="10">SusC/RagA family TonB-linked outer membrane protein</fullName>
    </submittedName>
</protein>
<evidence type="ECO:0000256" key="5">
    <source>
        <dbReference type="ARBA" id="ARBA00023136"/>
    </source>
</evidence>
<gene>
    <name evidence="10" type="ORF">HW556_09360</name>
</gene>